<sequence>MNTYKSAIDFAFVFLRLFRKESGRKVWPDQSLDKNEYLLMFPPDSPFRVLVRAPGTPLPTGYYKHVDRSPDNEYMIMFPAESPFNVLPANPPNYRFSSQFSQGIRQQLKLAFHDDDSASSDNRNQHWKF</sequence>
<proteinExistence type="predicted"/>
<organism evidence="1 2">
    <name type="scientific">Artemisia annua</name>
    <name type="common">Sweet wormwood</name>
    <dbReference type="NCBI Taxonomy" id="35608"/>
    <lineage>
        <taxon>Eukaryota</taxon>
        <taxon>Viridiplantae</taxon>
        <taxon>Streptophyta</taxon>
        <taxon>Embryophyta</taxon>
        <taxon>Tracheophyta</taxon>
        <taxon>Spermatophyta</taxon>
        <taxon>Magnoliopsida</taxon>
        <taxon>eudicotyledons</taxon>
        <taxon>Gunneridae</taxon>
        <taxon>Pentapetalae</taxon>
        <taxon>asterids</taxon>
        <taxon>campanulids</taxon>
        <taxon>Asterales</taxon>
        <taxon>Asteraceae</taxon>
        <taxon>Asteroideae</taxon>
        <taxon>Anthemideae</taxon>
        <taxon>Artemisiinae</taxon>
        <taxon>Artemisia</taxon>
    </lineage>
</organism>
<comment type="caution">
    <text evidence="1">The sequence shown here is derived from an EMBL/GenBank/DDBJ whole genome shotgun (WGS) entry which is preliminary data.</text>
</comment>
<accession>A0A2U1Q8W4</accession>
<protein>
    <submittedName>
        <fullName evidence="1">Uncharacterized protein</fullName>
    </submittedName>
</protein>
<evidence type="ECO:0000313" key="2">
    <source>
        <dbReference type="Proteomes" id="UP000245207"/>
    </source>
</evidence>
<name>A0A2U1Q8W4_ARTAN</name>
<reference evidence="1 2" key="1">
    <citation type="journal article" date="2018" name="Mol. Plant">
        <title>The genome of Artemisia annua provides insight into the evolution of Asteraceae family and artemisinin biosynthesis.</title>
        <authorList>
            <person name="Shen Q."/>
            <person name="Zhang L."/>
            <person name="Liao Z."/>
            <person name="Wang S."/>
            <person name="Yan T."/>
            <person name="Shi P."/>
            <person name="Liu M."/>
            <person name="Fu X."/>
            <person name="Pan Q."/>
            <person name="Wang Y."/>
            <person name="Lv Z."/>
            <person name="Lu X."/>
            <person name="Zhang F."/>
            <person name="Jiang W."/>
            <person name="Ma Y."/>
            <person name="Chen M."/>
            <person name="Hao X."/>
            <person name="Li L."/>
            <person name="Tang Y."/>
            <person name="Lv G."/>
            <person name="Zhou Y."/>
            <person name="Sun X."/>
            <person name="Brodelius P.E."/>
            <person name="Rose J.K.C."/>
            <person name="Tang K."/>
        </authorList>
    </citation>
    <scope>NUCLEOTIDE SEQUENCE [LARGE SCALE GENOMIC DNA]</scope>
    <source>
        <strain evidence="2">cv. Huhao1</strain>
        <tissue evidence="1">Leaf</tissue>
    </source>
</reference>
<dbReference type="Proteomes" id="UP000245207">
    <property type="component" value="Unassembled WGS sequence"/>
</dbReference>
<gene>
    <name evidence="1" type="ORF">CTI12_AA061500</name>
</gene>
<evidence type="ECO:0000313" key="1">
    <source>
        <dbReference type="EMBL" id="PWA94448.1"/>
    </source>
</evidence>
<dbReference type="OrthoDB" id="288590at2759"/>
<dbReference type="EMBL" id="PKPP01000315">
    <property type="protein sequence ID" value="PWA94448.1"/>
    <property type="molecule type" value="Genomic_DNA"/>
</dbReference>
<keyword evidence="2" id="KW-1185">Reference proteome</keyword>
<dbReference type="AlphaFoldDB" id="A0A2U1Q8W4"/>